<dbReference type="RefSeq" id="WP_062559422.1">
    <property type="nucleotide sequence ID" value="NZ_CP013341.1"/>
</dbReference>
<evidence type="ECO:0000256" key="4">
    <source>
        <dbReference type="ARBA" id="ARBA00022630"/>
    </source>
</evidence>
<protein>
    <submittedName>
        <fullName evidence="9">2-octaprenyl-6-methoxyphenol hydroxylase</fullName>
    </submittedName>
</protein>
<evidence type="ECO:0000313" key="11">
    <source>
        <dbReference type="EMBL" id="SEP70723.1"/>
    </source>
</evidence>
<organism evidence="9 14">
    <name type="scientific">Nitrosomonas ureae</name>
    <dbReference type="NCBI Taxonomy" id="44577"/>
    <lineage>
        <taxon>Bacteria</taxon>
        <taxon>Pseudomonadati</taxon>
        <taxon>Pseudomonadota</taxon>
        <taxon>Betaproteobacteria</taxon>
        <taxon>Nitrosomonadales</taxon>
        <taxon>Nitrosomonadaceae</taxon>
        <taxon>Nitrosomonas</taxon>
    </lineage>
</organism>
<evidence type="ECO:0000313" key="10">
    <source>
        <dbReference type="EMBL" id="SDU01667.1"/>
    </source>
</evidence>
<dbReference type="InterPro" id="IPR036188">
    <property type="entry name" value="FAD/NAD-bd_sf"/>
</dbReference>
<proteinExistence type="inferred from homology"/>
<reference evidence="13" key="1">
    <citation type="submission" date="2016-10" db="EMBL/GenBank/DDBJ databases">
        <authorList>
            <person name="Varghese N."/>
            <person name="Submissions S."/>
        </authorList>
    </citation>
    <scope>NUCLEOTIDE SEQUENCE [LARGE SCALE GENOMIC DNA]</scope>
    <source>
        <strain evidence="13">Nm10</strain>
    </source>
</reference>
<sequence length="390" mass="43081">MIIDHYDIVIVGGGPVGMALALGLHDSGISSLLLEARGLPEKDEDPRPLALSHGSYLILQRLKVWDKLIHNTPIRTIHISNRGSFGRTILESQDAGVPALGYVVNYHDLFSAMHAQLTTAQSKYIAGALVTRIDTTESSGNVFFDHYGQSKQVTAKLLVLADGGQLTKQIPDINYQSYDYQQWAVVANIRAENKQTGIAYERFTPDGPVALLPNDSDFSLVWTVAPEIVKRITELNDRSFLFQLHQHFGDRLGKFIGAGKRSAFPLSLKYAASSVSQRIALIGNAAQTLHPVAGQGFNLGLRDAYELTHEIIHTKNVSQELGAPTMLSRFHQKRQKDSNAVRIFTDTLVKLFSNDNKILNQAYGFGLSTLDCLPPLKRFVARRMIFGAKG</sequence>
<feature type="domain" description="FAD-binding" evidence="8">
    <location>
        <begin position="6"/>
        <end position="339"/>
    </location>
</feature>
<dbReference type="NCBIfam" id="TIGR01988">
    <property type="entry name" value="Ubi-OHases"/>
    <property type="match status" value="1"/>
</dbReference>
<dbReference type="UniPathway" id="UPA00232"/>
<dbReference type="STRING" id="44577.ATY38_11445"/>
<dbReference type="InterPro" id="IPR051205">
    <property type="entry name" value="UbiH/COQ6_monooxygenase"/>
</dbReference>
<dbReference type="GO" id="GO:0006744">
    <property type="term" value="P:ubiquinone biosynthetic process"/>
    <property type="evidence" value="ECO:0007669"/>
    <property type="project" value="UniProtKB-UniPathway"/>
</dbReference>
<dbReference type="Proteomes" id="UP000181998">
    <property type="component" value="Unassembled WGS sequence"/>
</dbReference>
<dbReference type="Proteomes" id="UP000244110">
    <property type="component" value="Unassembled WGS sequence"/>
</dbReference>
<dbReference type="PANTHER" id="PTHR43876">
    <property type="entry name" value="UBIQUINONE BIOSYNTHESIS MONOOXYGENASE COQ6, MITOCHONDRIAL"/>
    <property type="match status" value="1"/>
</dbReference>
<dbReference type="InterPro" id="IPR018168">
    <property type="entry name" value="Ubi_Hdrlase_CS"/>
</dbReference>
<evidence type="ECO:0000313" key="9">
    <source>
        <dbReference type="EMBL" id="PTQ85863.1"/>
    </source>
</evidence>
<gene>
    <name evidence="9" type="ORF">C8R28_101244</name>
    <name evidence="10" type="ORF">SAMN05216406_11737</name>
    <name evidence="11" type="ORF">SAMN05421510_100271</name>
</gene>
<evidence type="ECO:0000313" key="12">
    <source>
        <dbReference type="Proteomes" id="UP000181998"/>
    </source>
</evidence>
<dbReference type="InterPro" id="IPR002938">
    <property type="entry name" value="FAD-bd"/>
</dbReference>
<evidence type="ECO:0000256" key="7">
    <source>
        <dbReference type="ARBA" id="ARBA00023033"/>
    </source>
</evidence>
<keyword evidence="7" id="KW-0503">Monooxygenase</keyword>
<evidence type="ECO:0000256" key="3">
    <source>
        <dbReference type="ARBA" id="ARBA00005349"/>
    </source>
</evidence>
<evidence type="ECO:0000256" key="2">
    <source>
        <dbReference type="ARBA" id="ARBA00004749"/>
    </source>
</evidence>
<dbReference type="Proteomes" id="UP000182882">
    <property type="component" value="Unassembled WGS sequence"/>
</dbReference>
<dbReference type="EMBL" id="FOFX01000002">
    <property type="protein sequence ID" value="SEP70723.1"/>
    <property type="molecule type" value="Genomic_DNA"/>
</dbReference>
<dbReference type="EMBL" id="FNLN01000017">
    <property type="protein sequence ID" value="SDU01667.1"/>
    <property type="molecule type" value="Genomic_DNA"/>
</dbReference>
<dbReference type="GO" id="GO:0071949">
    <property type="term" value="F:FAD binding"/>
    <property type="evidence" value="ECO:0007669"/>
    <property type="project" value="InterPro"/>
</dbReference>
<reference evidence="9 14" key="3">
    <citation type="submission" date="2018-04" db="EMBL/GenBank/DDBJ databases">
        <title>Active sludge and wastewater microbial communities from Klosterneuburg, Austria.</title>
        <authorList>
            <person name="Wagner M."/>
        </authorList>
    </citation>
    <scope>NUCLEOTIDE SEQUENCE [LARGE SCALE GENOMIC DNA]</scope>
    <source>
        <strain evidence="9 14">Nm4</strain>
    </source>
</reference>
<evidence type="ECO:0000259" key="8">
    <source>
        <dbReference type="Pfam" id="PF01494"/>
    </source>
</evidence>
<comment type="pathway">
    <text evidence="2">Cofactor biosynthesis; ubiquinone biosynthesis.</text>
</comment>
<dbReference type="AlphaFoldDB" id="A0A0S3AL89"/>
<evidence type="ECO:0000256" key="5">
    <source>
        <dbReference type="ARBA" id="ARBA00022827"/>
    </source>
</evidence>
<keyword evidence="6" id="KW-0560">Oxidoreductase</keyword>
<dbReference type="Gene3D" id="3.50.50.60">
    <property type="entry name" value="FAD/NAD(P)-binding domain"/>
    <property type="match status" value="2"/>
</dbReference>
<dbReference type="GO" id="GO:0016705">
    <property type="term" value="F:oxidoreductase activity, acting on paired donors, with incorporation or reduction of molecular oxygen"/>
    <property type="evidence" value="ECO:0007669"/>
    <property type="project" value="InterPro"/>
</dbReference>
<dbReference type="PANTHER" id="PTHR43876:SF7">
    <property type="entry name" value="UBIQUINONE BIOSYNTHESIS MONOOXYGENASE COQ6, MITOCHONDRIAL"/>
    <property type="match status" value="1"/>
</dbReference>
<keyword evidence="13" id="KW-1185">Reference proteome</keyword>
<comment type="cofactor">
    <cofactor evidence="1">
        <name>FAD</name>
        <dbReference type="ChEBI" id="CHEBI:57692"/>
    </cofactor>
</comment>
<dbReference type="SUPFAM" id="SSF51905">
    <property type="entry name" value="FAD/NAD(P)-binding domain"/>
    <property type="match status" value="1"/>
</dbReference>
<keyword evidence="5" id="KW-0274">FAD</keyword>
<dbReference type="Pfam" id="PF01494">
    <property type="entry name" value="FAD_binding_3"/>
    <property type="match status" value="1"/>
</dbReference>
<dbReference type="PRINTS" id="PR00420">
    <property type="entry name" value="RNGMNOXGNASE"/>
</dbReference>
<name>A0A0S3AL89_9PROT</name>
<reference evidence="10 12" key="2">
    <citation type="submission" date="2016-10" db="EMBL/GenBank/DDBJ databases">
        <authorList>
            <person name="de Groot N.N."/>
        </authorList>
    </citation>
    <scope>NUCLEOTIDE SEQUENCE [LARGE SCALE GENOMIC DNA]</scope>
    <source>
        <strain evidence="10">Nm10</strain>
        <strain evidence="11 12">Nm9</strain>
    </source>
</reference>
<dbReference type="InterPro" id="IPR010971">
    <property type="entry name" value="UbiH/COQ6"/>
</dbReference>
<dbReference type="EMBL" id="QAOL01000012">
    <property type="protein sequence ID" value="PTQ85863.1"/>
    <property type="molecule type" value="Genomic_DNA"/>
</dbReference>
<evidence type="ECO:0000256" key="1">
    <source>
        <dbReference type="ARBA" id="ARBA00001974"/>
    </source>
</evidence>
<comment type="similarity">
    <text evidence="3">Belongs to the UbiH/COQ6 family.</text>
</comment>
<dbReference type="GO" id="GO:0004497">
    <property type="term" value="F:monooxygenase activity"/>
    <property type="evidence" value="ECO:0007669"/>
    <property type="project" value="UniProtKB-KW"/>
</dbReference>
<evidence type="ECO:0000256" key="6">
    <source>
        <dbReference type="ARBA" id="ARBA00023002"/>
    </source>
</evidence>
<dbReference type="KEGG" id="nur:ATY38_11445"/>
<evidence type="ECO:0000313" key="14">
    <source>
        <dbReference type="Proteomes" id="UP000244110"/>
    </source>
</evidence>
<accession>A0A0S3AL89</accession>
<dbReference type="PROSITE" id="PS01304">
    <property type="entry name" value="UBIH"/>
    <property type="match status" value="1"/>
</dbReference>
<evidence type="ECO:0000313" key="13">
    <source>
        <dbReference type="Proteomes" id="UP000182882"/>
    </source>
</evidence>
<keyword evidence="4" id="KW-0285">Flavoprotein</keyword>
<dbReference type="OrthoDB" id="9769565at2"/>